<keyword evidence="1" id="KW-1133">Transmembrane helix</keyword>
<reference evidence="2 3" key="1">
    <citation type="journal article" date="2015" name="Genome Announc.">
        <title>Complete genome sequences for 35 biothreat assay-relevant bacillus species.</title>
        <authorList>
            <person name="Johnson S.L."/>
            <person name="Daligault H.E."/>
            <person name="Davenport K.W."/>
            <person name="Jaissle J."/>
            <person name="Frey K.G."/>
            <person name="Ladner J.T."/>
            <person name="Broomall S.M."/>
            <person name="Bishop-Lilly K.A."/>
            <person name="Bruce D.C."/>
            <person name="Gibbons H.S."/>
            <person name="Coyne S.R."/>
            <person name="Lo C.C."/>
            <person name="Meincke L."/>
            <person name="Munk A.C."/>
            <person name="Koroleva G.I."/>
            <person name="Rosenzweig C.N."/>
            <person name="Palacios G.F."/>
            <person name="Redden C.L."/>
            <person name="Minogue T.D."/>
            <person name="Chain P.S."/>
        </authorList>
    </citation>
    <scope>NUCLEOTIDE SEQUENCE [LARGE SCALE GENOMIC DNA]</scope>
    <source>
        <strain evidence="2 3">03BB108</strain>
    </source>
</reference>
<evidence type="ECO:0000313" key="2">
    <source>
        <dbReference type="EMBL" id="AJI08384.1"/>
    </source>
</evidence>
<keyword evidence="1" id="KW-0812">Transmembrane</keyword>
<feature type="transmembrane region" description="Helical" evidence="1">
    <location>
        <begin position="24"/>
        <end position="46"/>
    </location>
</feature>
<evidence type="ECO:0000256" key="1">
    <source>
        <dbReference type="SAM" id="Phobius"/>
    </source>
</evidence>
<dbReference type="Proteomes" id="UP000031861">
    <property type="component" value="Plasmid pBFI_2"/>
</dbReference>
<evidence type="ECO:0000313" key="3">
    <source>
        <dbReference type="Proteomes" id="UP000031861"/>
    </source>
</evidence>
<geneLocation type="plasmid" evidence="2 3">
    <name>pBFI_2</name>
</geneLocation>
<dbReference type="RefSeq" id="WP_001996161.1">
    <property type="nucleotide sequence ID" value="NZ_CP009636.1"/>
</dbReference>
<proteinExistence type="predicted"/>
<keyword evidence="1" id="KW-0472">Membrane</keyword>
<dbReference type="EMBL" id="CP009636">
    <property type="protein sequence ID" value="AJI08384.1"/>
    <property type="molecule type" value="Genomic_DNA"/>
</dbReference>
<organism evidence="2 3">
    <name type="scientific">Bacillus cereus 03BB108</name>
    <dbReference type="NCBI Taxonomy" id="451709"/>
    <lineage>
        <taxon>Bacteria</taxon>
        <taxon>Bacillati</taxon>
        <taxon>Bacillota</taxon>
        <taxon>Bacilli</taxon>
        <taxon>Bacillales</taxon>
        <taxon>Bacillaceae</taxon>
        <taxon>Bacillus</taxon>
        <taxon>Bacillus cereus group</taxon>
    </lineage>
</organism>
<name>A0AAN0W4D7_BACCE</name>
<keyword evidence="2" id="KW-0614">Plasmid</keyword>
<accession>A0AAN0W4D7</accession>
<protein>
    <submittedName>
        <fullName evidence="2">Uncharacterized protein</fullName>
    </submittedName>
</protein>
<dbReference type="AlphaFoldDB" id="A0AAN0W4D7"/>
<gene>
    <name evidence="2" type="ORF">AK40_5902</name>
</gene>
<sequence>MAALKETTYIEMNTYNEIGFFKGIVWGLVFVVPFWSIMITLFIWLYKQ</sequence>